<evidence type="ECO:0000256" key="4">
    <source>
        <dbReference type="ARBA" id="ARBA00023002"/>
    </source>
</evidence>
<evidence type="ECO:0000256" key="3">
    <source>
        <dbReference type="ARBA" id="ARBA00022827"/>
    </source>
</evidence>
<keyword evidence="2" id="KW-0285">Flavoprotein</keyword>
<dbReference type="AlphaFoldDB" id="A0AAD4LVJ1"/>
<dbReference type="Proteomes" id="UP001203297">
    <property type="component" value="Unassembled WGS sequence"/>
</dbReference>
<evidence type="ECO:0008006" key="7">
    <source>
        <dbReference type="Google" id="ProtNLM"/>
    </source>
</evidence>
<dbReference type="InterPro" id="IPR020946">
    <property type="entry name" value="Flavin_mOase-like"/>
</dbReference>
<comment type="similarity">
    <text evidence="1">Belongs to the FMO family.</text>
</comment>
<evidence type="ECO:0000313" key="6">
    <source>
        <dbReference type="Proteomes" id="UP001203297"/>
    </source>
</evidence>
<name>A0AAD4LVJ1_9AGAM</name>
<dbReference type="GO" id="GO:0050661">
    <property type="term" value="F:NADP binding"/>
    <property type="evidence" value="ECO:0007669"/>
    <property type="project" value="InterPro"/>
</dbReference>
<evidence type="ECO:0000313" key="5">
    <source>
        <dbReference type="EMBL" id="KAI0291234.1"/>
    </source>
</evidence>
<dbReference type="PANTHER" id="PTHR23023">
    <property type="entry name" value="DIMETHYLANILINE MONOOXYGENASE"/>
    <property type="match status" value="1"/>
</dbReference>
<dbReference type="GO" id="GO:0004499">
    <property type="term" value="F:N,N-dimethylaniline monooxygenase activity"/>
    <property type="evidence" value="ECO:0007669"/>
    <property type="project" value="InterPro"/>
</dbReference>
<evidence type="ECO:0000256" key="1">
    <source>
        <dbReference type="ARBA" id="ARBA00009183"/>
    </source>
</evidence>
<evidence type="ECO:0000256" key="2">
    <source>
        <dbReference type="ARBA" id="ARBA00022630"/>
    </source>
</evidence>
<keyword evidence="4" id="KW-0560">Oxidoreductase</keyword>
<keyword evidence="3" id="KW-0274">FAD</keyword>
<dbReference type="SUPFAM" id="SSF51905">
    <property type="entry name" value="FAD/NAD(P)-binding domain"/>
    <property type="match status" value="1"/>
</dbReference>
<dbReference type="InterPro" id="IPR036188">
    <property type="entry name" value="FAD/NAD-bd_sf"/>
</dbReference>
<dbReference type="InterPro" id="IPR050346">
    <property type="entry name" value="FMO-like"/>
</dbReference>
<comment type="caution">
    <text evidence="5">The sequence shown here is derived from an EMBL/GenBank/DDBJ whole genome shotgun (WGS) entry which is preliminary data.</text>
</comment>
<keyword evidence="6" id="KW-1185">Reference proteome</keyword>
<proteinExistence type="inferred from homology"/>
<dbReference type="GO" id="GO:0050660">
    <property type="term" value="F:flavin adenine dinucleotide binding"/>
    <property type="evidence" value="ECO:0007669"/>
    <property type="project" value="InterPro"/>
</dbReference>
<sequence length="557" mass="61925">MLPNFLRLAFSFLPFQFTLLPLPLPPQVPLDLGLGGTRSPLDVPNKRIVIIGGGTAGIVTLKTLIADLPKNVTSNWEIVLLEQRDNIGGIWYPDPNLPTLLTFQKHHLTIPQFPFLVGTALFPNHTFVFKYHESIISHWNLSSYIHLEHEVLSADWHGNNVSGHWQLTTHDHARNRSTRARFDHLIVATGHNHYPYEPKLQGRPTWEASAPGRKVLHSMFYRDPEAYSGRNVLVVGGGASGRDIAQQVVGFANSVRTLPFLLLDSPKIIHRPSSLQTYVSIKDQPFRPISFPHIPGVERVPALLRFTPFAPVFKDGTSLPHIDTVIFATGYELRIPFLSSSVRDTPIITPLPDPEVCDTLTNNGRYLRPLFRHIFSLAPTHAPRALAFVGLPIYVANAISDSAQALLIAHALADDKLLPPHSALLADLRAQEAAVDDPARVGHRILQPGGGTGYQNEVVRLLQDRGLGGRPNVPPLGTAFTEPWRVFAVQEGTRLRRAWLKVESLGEGEVNKWLSSVKKGDEAEWDDFMVRLVEWDKEQGGGGGEDVDVVEEGWYAF</sequence>
<organism evidence="5 6">
    <name type="scientific">Multifurca ochricompacta</name>
    <dbReference type="NCBI Taxonomy" id="376703"/>
    <lineage>
        <taxon>Eukaryota</taxon>
        <taxon>Fungi</taxon>
        <taxon>Dikarya</taxon>
        <taxon>Basidiomycota</taxon>
        <taxon>Agaricomycotina</taxon>
        <taxon>Agaricomycetes</taxon>
        <taxon>Russulales</taxon>
        <taxon>Russulaceae</taxon>
        <taxon>Multifurca</taxon>
    </lineage>
</organism>
<dbReference type="Gene3D" id="3.50.50.60">
    <property type="entry name" value="FAD/NAD(P)-binding domain"/>
    <property type="match status" value="3"/>
</dbReference>
<protein>
    <recommendedName>
        <fullName evidence="7">FAD/NAD(P)-binding domain-containing protein</fullName>
    </recommendedName>
</protein>
<reference evidence="5" key="1">
    <citation type="journal article" date="2022" name="New Phytol.">
        <title>Evolutionary transition to the ectomycorrhizal habit in the genomes of a hyperdiverse lineage of mushroom-forming fungi.</title>
        <authorList>
            <person name="Looney B."/>
            <person name="Miyauchi S."/>
            <person name="Morin E."/>
            <person name="Drula E."/>
            <person name="Courty P.E."/>
            <person name="Kohler A."/>
            <person name="Kuo A."/>
            <person name="LaButti K."/>
            <person name="Pangilinan J."/>
            <person name="Lipzen A."/>
            <person name="Riley R."/>
            <person name="Andreopoulos W."/>
            <person name="He G."/>
            <person name="Johnson J."/>
            <person name="Nolan M."/>
            <person name="Tritt A."/>
            <person name="Barry K.W."/>
            <person name="Grigoriev I.V."/>
            <person name="Nagy L.G."/>
            <person name="Hibbett D."/>
            <person name="Henrissat B."/>
            <person name="Matheny P.B."/>
            <person name="Labbe J."/>
            <person name="Martin F.M."/>
        </authorList>
    </citation>
    <scope>NUCLEOTIDE SEQUENCE</scope>
    <source>
        <strain evidence="5">BPL690</strain>
    </source>
</reference>
<dbReference type="EMBL" id="WTXG01000166">
    <property type="protein sequence ID" value="KAI0291234.1"/>
    <property type="molecule type" value="Genomic_DNA"/>
</dbReference>
<dbReference type="Pfam" id="PF00743">
    <property type="entry name" value="FMO-like"/>
    <property type="match status" value="2"/>
</dbReference>
<accession>A0AAD4LVJ1</accession>
<gene>
    <name evidence="5" type="ORF">B0F90DRAFT_1824041</name>
</gene>